<keyword evidence="1 3" id="KW-0560">Oxidoreductase</keyword>
<dbReference type="EMBL" id="JADBEG010000001">
    <property type="protein sequence ID" value="MBE1501869.1"/>
    <property type="molecule type" value="Genomic_DNA"/>
</dbReference>
<dbReference type="PANTHER" id="PTHR11063">
    <property type="entry name" value="GLUTAMATE SEMIALDEHYDE DEHYDROGENASE"/>
    <property type="match status" value="1"/>
</dbReference>
<proteinExistence type="predicted"/>
<name>A0ABR9IFA5_9PSEU</name>
<dbReference type="InterPro" id="IPR016163">
    <property type="entry name" value="Ald_DH_C"/>
</dbReference>
<dbReference type="InterPro" id="IPR015590">
    <property type="entry name" value="Aldehyde_DH_dom"/>
</dbReference>
<dbReference type="Pfam" id="PF00171">
    <property type="entry name" value="Aldedh"/>
    <property type="match status" value="1"/>
</dbReference>
<dbReference type="InterPro" id="IPR012134">
    <property type="entry name" value="Glu-5-SA_DH"/>
</dbReference>
<organism evidence="3 4">
    <name type="scientific">Amycolatopsis lexingtonensis</name>
    <dbReference type="NCBI Taxonomy" id="218822"/>
    <lineage>
        <taxon>Bacteria</taxon>
        <taxon>Bacillati</taxon>
        <taxon>Actinomycetota</taxon>
        <taxon>Actinomycetes</taxon>
        <taxon>Pseudonocardiales</taxon>
        <taxon>Pseudonocardiaceae</taxon>
        <taxon>Amycolatopsis</taxon>
    </lineage>
</organism>
<dbReference type="GO" id="GO:0004350">
    <property type="term" value="F:glutamate-5-semialdehyde dehydrogenase activity"/>
    <property type="evidence" value="ECO:0007669"/>
    <property type="project" value="UniProtKB-EC"/>
</dbReference>
<feature type="domain" description="Aldehyde dehydrogenase" evidence="2">
    <location>
        <begin position="5"/>
        <end position="292"/>
    </location>
</feature>
<protein>
    <submittedName>
        <fullName evidence="3">Glutamate-5-semialdehyde dehydrogenase</fullName>
        <ecNumber evidence="3">1.2.1.41</ecNumber>
    </submittedName>
</protein>
<reference evidence="3 4" key="1">
    <citation type="submission" date="2020-10" db="EMBL/GenBank/DDBJ databases">
        <title>Sequencing the genomes of 1000 actinobacteria strains.</title>
        <authorList>
            <person name="Klenk H.-P."/>
        </authorList>
    </citation>
    <scope>NUCLEOTIDE SEQUENCE [LARGE SCALE GENOMIC DNA]</scope>
    <source>
        <strain evidence="3 4">DSM 44653</strain>
    </source>
</reference>
<keyword evidence="4" id="KW-1185">Reference proteome</keyword>
<dbReference type="InterPro" id="IPR016161">
    <property type="entry name" value="Ald_DH/histidinol_DH"/>
</dbReference>
<dbReference type="EC" id="1.2.1.41" evidence="3"/>
<evidence type="ECO:0000256" key="1">
    <source>
        <dbReference type="ARBA" id="ARBA00023002"/>
    </source>
</evidence>
<dbReference type="Proteomes" id="UP000631670">
    <property type="component" value="Unassembled WGS sequence"/>
</dbReference>
<dbReference type="SUPFAM" id="SSF53720">
    <property type="entry name" value="ALDH-like"/>
    <property type="match status" value="1"/>
</dbReference>
<dbReference type="PANTHER" id="PTHR11063:SF8">
    <property type="entry name" value="DELTA-1-PYRROLINE-5-CARBOXYLATE SYNTHASE"/>
    <property type="match status" value="1"/>
</dbReference>
<dbReference type="InterPro" id="IPR016162">
    <property type="entry name" value="Ald_DH_N"/>
</dbReference>
<accession>A0ABR9IFA5</accession>
<evidence type="ECO:0000259" key="2">
    <source>
        <dbReference type="Pfam" id="PF00171"/>
    </source>
</evidence>
<evidence type="ECO:0000313" key="4">
    <source>
        <dbReference type="Proteomes" id="UP000631670"/>
    </source>
</evidence>
<gene>
    <name evidence="3" type="ORF">H4696_008969</name>
</gene>
<dbReference type="PIRSF" id="PIRSF000151">
    <property type="entry name" value="GPR"/>
    <property type="match status" value="1"/>
</dbReference>
<evidence type="ECO:0000313" key="3">
    <source>
        <dbReference type="EMBL" id="MBE1501869.1"/>
    </source>
</evidence>
<sequence>MDEVAKAVEECARAAKLAAPSLAAASAEAVDAALTGMAERLLAHREEILEANQADVERAKAEGMSAGLLDRLTITPDRLTGMAEQLRLLAGAPHQERSVEVSTLDGGLRLVERRRPVGVIGANYEARPNVTVDVASQLVKSRNAGVLRTGSAALGSAQRLREVVIAPALTEAGIDADCVQLVPRVEREAASALVRLPNLVPLVILRGSGDSTRALATEAAVHGVRTLAHADGGGVLYVDRGADVTKARDLVYNSLDRLGVCNRLNLLLIHEAIHDEVWPAISDALAERGVTPSLAPHEHAIGYEWALDSDREATVTVANVGALADAVGIANEQTSGLAAGIATEDESAADAFFDGYTGTGVFWNAPTRLLDGFKLLAVPETGINLDKVPGPRGPVTYTDLYVRQYAVLPA</sequence>
<dbReference type="Gene3D" id="3.40.605.10">
    <property type="entry name" value="Aldehyde Dehydrogenase, Chain A, domain 1"/>
    <property type="match status" value="1"/>
</dbReference>
<dbReference type="RefSeq" id="WP_086857788.1">
    <property type="nucleotide sequence ID" value="NZ_JADBEG010000001.1"/>
</dbReference>
<dbReference type="Gene3D" id="3.40.309.10">
    <property type="entry name" value="Aldehyde Dehydrogenase, Chain A, domain 2"/>
    <property type="match status" value="1"/>
</dbReference>
<comment type="caution">
    <text evidence="3">The sequence shown here is derived from an EMBL/GenBank/DDBJ whole genome shotgun (WGS) entry which is preliminary data.</text>
</comment>